<proteinExistence type="predicted"/>
<dbReference type="InterPro" id="IPR017938">
    <property type="entry name" value="Riboflavin_synthase-like_b-brl"/>
</dbReference>
<organism evidence="4 5">
    <name type="scientific">Novispirillum itersonii</name>
    <name type="common">Aquaspirillum itersonii</name>
    <dbReference type="NCBI Taxonomy" id="189"/>
    <lineage>
        <taxon>Bacteria</taxon>
        <taxon>Pseudomonadati</taxon>
        <taxon>Pseudomonadota</taxon>
        <taxon>Alphaproteobacteria</taxon>
        <taxon>Rhodospirillales</taxon>
        <taxon>Novispirillaceae</taxon>
        <taxon>Novispirillum</taxon>
    </lineage>
</organism>
<dbReference type="PROSITE" id="PS51384">
    <property type="entry name" value="FAD_FR"/>
    <property type="match status" value="1"/>
</dbReference>
<dbReference type="PRINTS" id="PR00410">
    <property type="entry name" value="PHEHYDRXLASE"/>
</dbReference>
<dbReference type="SUPFAM" id="SSF52343">
    <property type="entry name" value="Ferredoxin reductase-like, C-terminal NADP-linked domain"/>
    <property type="match status" value="1"/>
</dbReference>
<evidence type="ECO:0000259" key="3">
    <source>
        <dbReference type="PROSITE" id="PS51384"/>
    </source>
</evidence>
<dbReference type="GO" id="GO:0051213">
    <property type="term" value="F:dioxygenase activity"/>
    <property type="evidence" value="ECO:0007669"/>
    <property type="project" value="UniProtKB-KW"/>
</dbReference>
<keyword evidence="4" id="KW-0223">Dioxygenase</keyword>
<dbReference type="InterPro" id="IPR008333">
    <property type="entry name" value="Cbr1-like_FAD-bd_dom"/>
</dbReference>
<keyword evidence="5" id="KW-1185">Reference proteome</keyword>
<keyword evidence="4" id="KW-0560">Oxidoreductase</keyword>
<evidence type="ECO:0000256" key="1">
    <source>
        <dbReference type="ARBA" id="ARBA00034078"/>
    </source>
</evidence>
<dbReference type="Pfam" id="PF00111">
    <property type="entry name" value="Fer2"/>
    <property type="match status" value="1"/>
</dbReference>
<dbReference type="Pfam" id="PF00175">
    <property type="entry name" value="NAD_binding_1"/>
    <property type="match status" value="1"/>
</dbReference>
<dbReference type="Gene3D" id="3.40.50.80">
    <property type="entry name" value="Nucleotide-binding domain of ferredoxin-NADP reductase (FNR) module"/>
    <property type="match status" value="1"/>
</dbReference>
<sequence length="328" mass="34620">MDLVIRPLGRVLDAPPGANLLDVLRQNDIPISYSCMAGRCGVCRCTVEDGQILSSAADAAQPVLSGGSQILACQSTLTAACTITIPEPDEVVVHPARVLKATVTEIRQETHDIRTILLKPSKPLSHAPGQYATLQFTPDHIRPYSMAGIEGDALLEFQIRLVPGGRVSPYVFETLAVGDAVRVSGPLGASYLRRRHDGPMLCIAGGTGLAPVLSIVRGALAAGMTNPVHLYFGVRTAHDVYALDRLNALAAAHPQITVHTVIAHGEAGPGQRSGLVTAAVEQDFADLTGFRAYLCGAPAMVEAATMVVKRRGIPAAHIYADAFYSSGF</sequence>
<comment type="caution">
    <text evidence="4">The sequence shown here is derived from an EMBL/GenBank/DDBJ whole genome shotgun (WGS) entry which is preliminary data.</text>
</comment>
<reference evidence="4 5" key="1">
    <citation type="submission" date="2020-08" db="EMBL/GenBank/DDBJ databases">
        <title>Genomic Encyclopedia of Type Strains, Phase IV (KMG-IV): sequencing the most valuable type-strain genomes for metagenomic binning, comparative biology and taxonomic classification.</title>
        <authorList>
            <person name="Goeker M."/>
        </authorList>
    </citation>
    <scope>NUCLEOTIDE SEQUENCE [LARGE SCALE GENOMIC DNA]</scope>
    <source>
        <strain evidence="4 5">DSM 11590</strain>
    </source>
</reference>
<name>A0A7X0DLV4_NOVIT</name>
<dbReference type="AlphaFoldDB" id="A0A7X0DLV4"/>
<dbReference type="PROSITE" id="PS51085">
    <property type="entry name" value="2FE2S_FER_2"/>
    <property type="match status" value="1"/>
</dbReference>
<dbReference type="InterPro" id="IPR039261">
    <property type="entry name" value="FNR_nucleotide-bd"/>
</dbReference>
<dbReference type="InterPro" id="IPR012675">
    <property type="entry name" value="Beta-grasp_dom_sf"/>
</dbReference>
<dbReference type="InterPro" id="IPR017927">
    <property type="entry name" value="FAD-bd_FR_type"/>
</dbReference>
<gene>
    <name evidence="4" type="ORF">FHS48_001790</name>
</gene>
<dbReference type="InterPro" id="IPR050415">
    <property type="entry name" value="MRET"/>
</dbReference>
<dbReference type="Gene3D" id="3.10.20.30">
    <property type="match status" value="1"/>
</dbReference>
<comment type="cofactor">
    <cofactor evidence="1">
        <name>[2Fe-2S] cluster</name>
        <dbReference type="ChEBI" id="CHEBI:190135"/>
    </cofactor>
</comment>
<dbReference type="InterPro" id="IPR001433">
    <property type="entry name" value="OxRdtase_FAD/NAD-bd"/>
</dbReference>
<feature type="domain" description="2Fe-2S ferredoxin-type" evidence="2">
    <location>
        <begin position="1"/>
        <end position="89"/>
    </location>
</feature>
<dbReference type="Pfam" id="PF00970">
    <property type="entry name" value="FAD_binding_6"/>
    <property type="match status" value="1"/>
</dbReference>
<dbReference type="InterPro" id="IPR001709">
    <property type="entry name" value="Flavoprot_Pyr_Nucl_cyt_Rdtase"/>
</dbReference>
<dbReference type="SUPFAM" id="SSF63380">
    <property type="entry name" value="Riboflavin synthase domain-like"/>
    <property type="match status" value="1"/>
</dbReference>
<protein>
    <submittedName>
        <fullName evidence="4">Ferredoxin-NAD(P)+ reductase (Naphthalene dioxygenase ferredoxin-specific)</fullName>
        <ecNumber evidence="4">1.18.1.7</ecNumber>
    </submittedName>
</protein>
<dbReference type="InterPro" id="IPR036010">
    <property type="entry name" value="2Fe-2S_ferredoxin-like_sf"/>
</dbReference>
<dbReference type="GO" id="GO:0051537">
    <property type="term" value="F:2 iron, 2 sulfur cluster binding"/>
    <property type="evidence" value="ECO:0007669"/>
    <property type="project" value="InterPro"/>
</dbReference>
<accession>A0A7X0DLV4</accession>
<dbReference type="PROSITE" id="PS00197">
    <property type="entry name" value="2FE2S_FER_1"/>
    <property type="match status" value="1"/>
</dbReference>
<dbReference type="EC" id="1.18.1.7" evidence="4"/>
<feature type="domain" description="FAD-binding FR-type" evidence="3">
    <location>
        <begin position="96"/>
        <end position="193"/>
    </location>
</feature>
<dbReference type="RefSeq" id="WP_184263204.1">
    <property type="nucleotide sequence ID" value="NZ_JACIIX010000005.1"/>
</dbReference>
<dbReference type="InterPro" id="IPR006058">
    <property type="entry name" value="2Fe2S_fd_BS"/>
</dbReference>
<dbReference type="InterPro" id="IPR001041">
    <property type="entry name" value="2Fe-2S_ferredoxin-type"/>
</dbReference>
<dbReference type="PANTHER" id="PTHR47354">
    <property type="entry name" value="NADH OXIDOREDUCTASE HCR"/>
    <property type="match status" value="1"/>
</dbReference>
<dbReference type="SUPFAM" id="SSF54292">
    <property type="entry name" value="2Fe-2S ferredoxin-like"/>
    <property type="match status" value="1"/>
</dbReference>
<dbReference type="FunFam" id="3.40.50.80:FF:000047">
    <property type="entry name" value="Naphthalene 1,2-dioxygenase reductase component"/>
    <property type="match status" value="1"/>
</dbReference>
<dbReference type="PANTHER" id="PTHR47354:SF5">
    <property type="entry name" value="PROTEIN RFBI"/>
    <property type="match status" value="1"/>
</dbReference>
<evidence type="ECO:0000259" key="2">
    <source>
        <dbReference type="PROSITE" id="PS51085"/>
    </source>
</evidence>
<dbReference type="Gene3D" id="2.40.30.10">
    <property type="entry name" value="Translation factors"/>
    <property type="match status" value="1"/>
</dbReference>
<evidence type="ECO:0000313" key="5">
    <source>
        <dbReference type="Proteomes" id="UP000544872"/>
    </source>
</evidence>
<dbReference type="EMBL" id="JACIIX010000005">
    <property type="protein sequence ID" value="MBB6210375.1"/>
    <property type="molecule type" value="Genomic_DNA"/>
</dbReference>
<dbReference type="CDD" id="cd06187">
    <property type="entry name" value="O2ase_reductase_like"/>
    <property type="match status" value="1"/>
</dbReference>
<dbReference type="PRINTS" id="PR00371">
    <property type="entry name" value="FPNCR"/>
</dbReference>
<evidence type="ECO:0000313" key="4">
    <source>
        <dbReference type="EMBL" id="MBB6210375.1"/>
    </source>
</evidence>
<dbReference type="CDD" id="cd00207">
    <property type="entry name" value="fer2"/>
    <property type="match status" value="1"/>
</dbReference>
<dbReference type="Proteomes" id="UP000544872">
    <property type="component" value="Unassembled WGS sequence"/>
</dbReference>